<evidence type="ECO:0000313" key="4">
    <source>
        <dbReference type="EMBL" id="WIW94820.1"/>
    </source>
</evidence>
<dbReference type="InterPro" id="IPR011050">
    <property type="entry name" value="Pectin_lyase_fold/virulence"/>
</dbReference>
<organism evidence="4 5">
    <name type="scientific">Altererythrobacter rubellus</name>
    <dbReference type="NCBI Taxonomy" id="2173831"/>
    <lineage>
        <taxon>Bacteria</taxon>
        <taxon>Pseudomonadati</taxon>
        <taxon>Pseudomonadota</taxon>
        <taxon>Alphaproteobacteria</taxon>
        <taxon>Sphingomonadales</taxon>
        <taxon>Erythrobacteraceae</taxon>
        <taxon>Altererythrobacter</taxon>
    </lineage>
</organism>
<dbReference type="InterPro" id="IPR012334">
    <property type="entry name" value="Pectin_lyas_fold"/>
</dbReference>
<feature type="region of interest" description="Disordered" evidence="1">
    <location>
        <begin position="2031"/>
        <end position="2232"/>
    </location>
</feature>
<dbReference type="PANTHER" id="PTHR12338">
    <property type="entry name" value="AUTOTRANSPORTER"/>
    <property type="match status" value="1"/>
</dbReference>
<reference evidence="4 5" key="1">
    <citation type="submission" date="2023-06" db="EMBL/GenBank/DDBJ databases">
        <title>Altererythrobacter rubellus NBRC 112769 genome.</title>
        <authorList>
            <person name="Zhang K."/>
        </authorList>
    </citation>
    <scope>NUCLEOTIDE SEQUENCE [LARGE SCALE GENOMIC DNA]</scope>
    <source>
        <strain evidence="4 5">NBRC 112769</strain>
    </source>
</reference>
<dbReference type="NCBIfam" id="TIGR01901">
    <property type="entry name" value="adhes_NPXG"/>
    <property type="match status" value="1"/>
</dbReference>
<feature type="compositionally biased region" description="Acidic residues" evidence="1">
    <location>
        <begin position="2080"/>
        <end position="2149"/>
    </location>
</feature>
<feature type="compositionally biased region" description="Gly residues" evidence="1">
    <location>
        <begin position="2036"/>
        <end position="2060"/>
    </location>
</feature>
<evidence type="ECO:0000259" key="3">
    <source>
        <dbReference type="SMART" id="SM00912"/>
    </source>
</evidence>
<accession>A0A9Y2B845</accession>
<evidence type="ECO:0000256" key="1">
    <source>
        <dbReference type="SAM" id="MobiDB-lite"/>
    </source>
</evidence>
<keyword evidence="5" id="KW-1185">Reference proteome</keyword>
<dbReference type="SMART" id="SM00912">
    <property type="entry name" value="Haemagg_act"/>
    <property type="match status" value="1"/>
</dbReference>
<evidence type="ECO:0000256" key="2">
    <source>
        <dbReference type="SAM" id="SignalP"/>
    </source>
</evidence>
<dbReference type="Pfam" id="PF18676">
    <property type="entry name" value="MBG_2"/>
    <property type="match status" value="1"/>
</dbReference>
<dbReference type="Gene3D" id="3.30.160.710">
    <property type="match status" value="1"/>
</dbReference>
<dbReference type="Pfam" id="PF05860">
    <property type="entry name" value="TPS"/>
    <property type="match status" value="1"/>
</dbReference>
<feature type="compositionally biased region" description="Gly residues" evidence="1">
    <location>
        <begin position="2170"/>
        <end position="2179"/>
    </location>
</feature>
<dbReference type="Gene3D" id="2.160.20.10">
    <property type="entry name" value="Single-stranded right-handed beta-helix, Pectin lyase-like"/>
    <property type="match status" value="1"/>
</dbReference>
<name>A0A9Y2B845_9SPHN</name>
<dbReference type="InterPro" id="IPR041286">
    <property type="entry name" value="MBG_2"/>
</dbReference>
<dbReference type="InterPro" id="IPR050909">
    <property type="entry name" value="Bact_Autotransporter_VF"/>
</dbReference>
<keyword evidence="2" id="KW-0732">Signal</keyword>
<dbReference type="RefSeq" id="WP_285975136.1">
    <property type="nucleotide sequence ID" value="NZ_CP127221.1"/>
</dbReference>
<dbReference type="EMBL" id="CP127221">
    <property type="protein sequence ID" value="WIW94820.1"/>
    <property type="molecule type" value="Genomic_DNA"/>
</dbReference>
<protein>
    <submittedName>
        <fullName evidence="4">Filamentous hemagglutinin N-terminal domain-containing protein</fullName>
    </submittedName>
</protein>
<gene>
    <name evidence="4" type="ORF">QQX03_07490</name>
</gene>
<feature type="chain" id="PRO_5040976655" evidence="2">
    <location>
        <begin position="21"/>
        <end position="2287"/>
    </location>
</feature>
<feature type="compositionally biased region" description="Gly residues" evidence="1">
    <location>
        <begin position="2067"/>
        <end position="2078"/>
    </location>
</feature>
<dbReference type="Proteomes" id="UP001231445">
    <property type="component" value="Chromosome"/>
</dbReference>
<dbReference type="InterPro" id="IPR008638">
    <property type="entry name" value="FhaB/CdiA-like_TPS"/>
</dbReference>
<dbReference type="KEGG" id="arue:QQX03_07490"/>
<feature type="region of interest" description="Disordered" evidence="1">
    <location>
        <begin position="2259"/>
        <end position="2287"/>
    </location>
</feature>
<sequence>MKRLRLILLASASISSVAAADTLNTSSSPTVVAGDATYSVNEAGTVRTITQTTDRVFLDWVDLSVGENETLQFVQPDALSIALNRVTGTTQTIIDGTIEANGRVWILNPNGIFISPTGQVTASGFLASTGSISSTDFMAGGDQFSIGGVSSASVENAGSIATELGYTILHGASITNEGQISATLGAVLLASGNDLSISFDEGNLISYAVSNESTLAASFQGIKNTGTITADGGLIALSMASALDAIHSVINAEGLLQANSVEERNGTIILDAGDHGDVTITGTVTVAGLEADEVGGSIEASGTLITLADTAEVIADGGAGGGSISIFSTATQGSNSSTTIEGNSFVSISESEAFLVEETRIQLANGALADIAIVDGSVISASATVSGSGGTVTIEAPGEEELATFVAGEIRANGVGTDSVGGIIDLSGFYLEIEGSELSVSGATAGTVVLTAASIDLVDQLSAASSNLSFSDFEWQSAETTPLYDPALMTSLNLGDDQVSGRISLGFAFEFFGETYDSVEVSSNGFLSFGDLGSNSRCCNGQPLDDGNAPLLSIFGLWTDLIPNYEGGDVLYTTITNPDGTREFILQWKAVSEYINGQLNTFEIRLRENGDIYLNYGDVSIVQHNVSIGLTGADASQIAQLTYREVDFDNCCTTNIISDISQTAYIFSQGFDPVSQISAATLQNILGSGANLTINARNFTEANRSNDSIGNISVSGPLTLSFGANSSAQEIIFSADNNVSLDSSAVFSNFLGQLRLIAGASDSGQIGSVFAQGLITAGLLEVTGSVIQIGETEAEEIILNVGGEATLGNVTAGTLTSTGLVNLGGSNSTLENLRILSGRLNLSEISGLPSETIYFGNGTLNIANTSLLELEQLVTVDEFGEIIFGASGAFSGSVDALSENTGNLRIASISDLTISGSIGTNRTLEIIDFSSEGDLKLTETARLVSDESIGFFADGDIFIDSDEVIGSQFGGELGISADRDSDGTGGTINLVSSLSASALEVSGNLVFDGSGEISVLNNSNINGSISTISEEEGVELTLRSAGLSLSVNGSIVFDQLNLETPGIGDILVSGDITATTLTKLGSGSARIQGPNSSINNLRIINGVLAIADISNLPLNSIFFGDGLLDIDIHEPETVDFSESQSVSETDFGPITLTQQITVEESGDILFRGSGIVSGPVNSVEEGVGSFNVSALGDLTITGQIGLEQSLHAATFYSDGDLSFADSARLRAEEFVGLFAHGNISLGSDDILASDYTGQLNLEADQDGDGVGGTINLVESLSAGSIFVSGDLLFSGSGQVTSLSNLIINGDISSEEEGEPTTLVLSSPGDLRVSGSITFNDVTVDTLNAGDAWFLGDLTAETLSKLGQGFLRLSGTNSAINHLRIINGALAISNVSNLPVDSIFFGNGFLDIDIRPFVDGFLDTELDETPVSLSQQITVEDRAQILFRGPGSFSAVTSALDAGSGVLQVFALNDLVVDGLVGTGQSHAEFTAVSDGGDLILSEDARILAETFIGLGTSGGDIFISGSDVFDADFTGDLSIITTFGSEENQGTIHLDSALSANFIELRGDVLLLSEGDIRAVSDIFIGGRISSDPTNEESMLVLAGENIFVDGDVDVDEITLDILTSGQIFGNVTTNILSSTGPGSLRLSGENSAINNLRIINGALAISNLSNLPLNTLFFGNAELFIETEEPVELAQDITVGDYARILFNGSGTMTGPINAENDGEGILEVGAQGDLNFNGTIGADSRLAEIFADSGRRLTLGENAFLSARQIIDLIGVSGFTNLSEREDVLETGTWTVWSGNPDPFGEDNPDIVGSLVHDFRYYGISLAGARGESELPERPEGNGLAYGLSPVLNAELAEELSRIYDGTTTFSPDLVSLLFSGLVNGDSAIIDIVSATANLPGVDATEAVIAGITANFTDTSGAPVFGYRFQDTITVPAVILPATLTYRADEATRYVGAQNPTFSGTVTGFIAGENLENATTGTLVFTSPADENSDVGLYPIFGGGLSAANYIFVQAVENETALTVQKNIVNEVSSGSDSGSGGSGDGSGDTGSDGGGEGSGDGGSDDSGDGSGDGSEGSGDSGSDEGGDGSEEGGDDAGESNSDDSDDGTDEGDQGSEDSDESSDEGSEESDEGSDDAGEGSEESSSDEGSDGSDSTDTSDGAGSDSEADTGADGGTSVGGDEGSDDGSSTSSQQSGGEIVKVEVKPADPLPPSPVGDEPTPTPSDPEDSGDPVLAAVSFEDEASIDTSVGVPQEVVALTPTISVAPQKEAPPAPKSDDEALSINSALNP</sequence>
<dbReference type="SUPFAM" id="SSF51126">
    <property type="entry name" value="Pectin lyase-like"/>
    <property type="match status" value="1"/>
</dbReference>
<feature type="signal peptide" evidence="2">
    <location>
        <begin position="1"/>
        <end position="20"/>
    </location>
</feature>
<feature type="compositionally biased region" description="Low complexity" evidence="1">
    <location>
        <begin position="2184"/>
        <end position="2196"/>
    </location>
</feature>
<feature type="compositionally biased region" description="Low complexity" evidence="1">
    <location>
        <begin position="2150"/>
        <end position="2169"/>
    </location>
</feature>
<feature type="domain" description="Filamentous haemagglutinin FhaB/tRNA nuclease CdiA-like TPS" evidence="3">
    <location>
        <begin position="23"/>
        <end position="136"/>
    </location>
</feature>
<evidence type="ECO:0000313" key="5">
    <source>
        <dbReference type="Proteomes" id="UP001231445"/>
    </source>
</evidence>
<dbReference type="PANTHER" id="PTHR12338:SF5">
    <property type="entry name" value="ANTIGEN 43-RELATED"/>
    <property type="match status" value="1"/>
</dbReference>
<feature type="compositionally biased region" description="Pro residues" evidence="1">
    <location>
        <begin position="2206"/>
        <end position="2222"/>
    </location>
</feature>
<proteinExistence type="predicted"/>